<feature type="compositionally biased region" description="Gly residues" evidence="1">
    <location>
        <begin position="233"/>
        <end position="243"/>
    </location>
</feature>
<feature type="region of interest" description="Disordered" evidence="1">
    <location>
        <begin position="432"/>
        <end position="490"/>
    </location>
</feature>
<feature type="compositionally biased region" description="Basic and acidic residues" evidence="1">
    <location>
        <begin position="179"/>
        <end position="191"/>
    </location>
</feature>
<name>A0ABU6T6X5_9FABA</name>
<gene>
    <name evidence="2" type="ORF">PIB30_014369</name>
</gene>
<feature type="compositionally biased region" description="Polar residues" evidence="1">
    <location>
        <begin position="275"/>
        <end position="294"/>
    </location>
</feature>
<feature type="region of interest" description="Disordered" evidence="1">
    <location>
        <begin position="37"/>
        <end position="77"/>
    </location>
</feature>
<feature type="compositionally biased region" description="Basic and acidic residues" evidence="1">
    <location>
        <begin position="37"/>
        <end position="47"/>
    </location>
</feature>
<feature type="compositionally biased region" description="Basic and acidic residues" evidence="1">
    <location>
        <begin position="216"/>
        <end position="231"/>
    </location>
</feature>
<feature type="region of interest" description="Disordered" evidence="1">
    <location>
        <begin position="517"/>
        <end position="536"/>
    </location>
</feature>
<evidence type="ECO:0008006" key="4">
    <source>
        <dbReference type="Google" id="ProtNLM"/>
    </source>
</evidence>
<sequence>MASEQLQRRENTTSEREVRIEKDRVVKMTTHFEHLAEEVKESDDSSKETPQGSIAALQGGEVNKDHAGKAIGDVGGRGKARETHELGAQFESLADKVKGGEHGARRSENVVASGAMRGGAHAHAHAHAQAQPQPQHQHHNVGKLERSREELEGRTREVKSSVPQRSVQNKESVGQVTAEKARGGERRREEAGVGEGQRIQGARFHGGGRVGGGGVSEREAAKTTKSHEQERFQGGGGRVGVGGGDKEAPTAAVITCTFEGGRDQPEEESQKKNQSETLGSSTARTSQQQSYAASTKETLTSAAKTAAEYTAPVAEKAKDYTLQAAEKAKSAGGTTAHYVGEKAVQAKDVTLESGKTAAEYAGKTAVDLKDKAAVAAWKAANFGTEVTVEGTKAAVHVVEGAAGYAGHKAAELAAKSVGVVKGLAASAGETAKEYTARKKEEAQRDLQVKKGSQFQEERPTQGVGETVSQTAEKVAAPRGEEQGHEGTGSSVLSSIGETVGNVGHQLKKPFENLTVSGRTEESNRVHRGGQQKSGEAMTRVGETIGDVAQRVKQPLDSITGNITEGGGEVLGAVGETVGEIGESMIKPAERAQEEHDGKEGQQGGGGVLGAIGETISEIAHTTKALVVGEEESETQQKNVGGRRRKNT</sequence>
<keyword evidence="3" id="KW-1185">Reference proteome</keyword>
<feature type="compositionally biased region" description="Basic and acidic residues" evidence="1">
    <location>
        <begin position="142"/>
        <end position="159"/>
    </location>
</feature>
<feature type="compositionally biased region" description="Gly residues" evidence="1">
    <location>
        <begin position="600"/>
        <end position="609"/>
    </location>
</feature>
<feature type="region of interest" description="Disordered" evidence="1">
    <location>
        <begin position="259"/>
        <end position="294"/>
    </location>
</feature>
<feature type="region of interest" description="Disordered" evidence="1">
    <location>
        <begin position="115"/>
        <end position="247"/>
    </location>
</feature>
<dbReference type="PANTHER" id="PTHR47877:SF3">
    <property type="entry name" value="LATE EMBRYOGENESIS ABUNDANT DOMAIN-CONTAINING PROTEIN _ LEA DOMAIN-CONTAINING PROTEIN"/>
    <property type="match status" value="1"/>
</dbReference>
<evidence type="ECO:0000313" key="3">
    <source>
        <dbReference type="Proteomes" id="UP001341840"/>
    </source>
</evidence>
<feature type="region of interest" description="Disordered" evidence="1">
    <location>
        <begin position="623"/>
        <end position="647"/>
    </location>
</feature>
<feature type="compositionally biased region" description="Basic and acidic residues" evidence="1">
    <location>
        <begin position="260"/>
        <end position="274"/>
    </location>
</feature>
<dbReference type="EMBL" id="JASCZI010090659">
    <property type="protein sequence ID" value="MED6144284.1"/>
    <property type="molecule type" value="Genomic_DNA"/>
</dbReference>
<organism evidence="2 3">
    <name type="scientific">Stylosanthes scabra</name>
    <dbReference type="NCBI Taxonomy" id="79078"/>
    <lineage>
        <taxon>Eukaryota</taxon>
        <taxon>Viridiplantae</taxon>
        <taxon>Streptophyta</taxon>
        <taxon>Embryophyta</taxon>
        <taxon>Tracheophyta</taxon>
        <taxon>Spermatophyta</taxon>
        <taxon>Magnoliopsida</taxon>
        <taxon>eudicotyledons</taxon>
        <taxon>Gunneridae</taxon>
        <taxon>Pentapetalae</taxon>
        <taxon>rosids</taxon>
        <taxon>fabids</taxon>
        <taxon>Fabales</taxon>
        <taxon>Fabaceae</taxon>
        <taxon>Papilionoideae</taxon>
        <taxon>50 kb inversion clade</taxon>
        <taxon>dalbergioids sensu lato</taxon>
        <taxon>Dalbergieae</taxon>
        <taxon>Pterocarpus clade</taxon>
        <taxon>Stylosanthes</taxon>
    </lineage>
</organism>
<feature type="compositionally biased region" description="Gly residues" evidence="1">
    <location>
        <begin position="204"/>
        <end position="215"/>
    </location>
</feature>
<feature type="compositionally biased region" description="Polar residues" evidence="1">
    <location>
        <begin position="161"/>
        <end position="175"/>
    </location>
</feature>
<feature type="region of interest" description="Disordered" evidence="1">
    <location>
        <begin position="589"/>
        <end position="609"/>
    </location>
</feature>
<evidence type="ECO:0000313" key="2">
    <source>
        <dbReference type="EMBL" id="MED6144284.1"/>
    </source>
</evidence>
<dbReference type="Proteomes" id="UP001341840">
    <property type="component" value="Unassembled WGS sequence"/>
</dbReference>
<dbReference type="PANTHER" id="PTHR47877">
    <property type="entry name" value="LATE EMBRYOGENESIS ABUNDANT DOMAIN-CONTAINING PROTEIN / LEA DOMAIN-CONTAINING PROTEIN"/>
    <property type="match status" value="1"/>
</dbReference>
<protein>
    <recommendedName>
        <fullName evidence="4">Seed biotin-containing protein SBP65</fullName>
    </recommendedName>
</protein>
<comment type="caution">
    <text evidence="2">The sequence shown here is derived from an EMBL/GenBank/DDBJ whole genome shotgun (WGS) entry which is preliminary data.</text>
</comment>
<accession>A0ABU6T6X5</accession>
<feature type="region of interest" description="Disordered" evidence="1">
    <location>
        <begin position="1"/>
        <end position="22"/>
    </location>
</feature>
<evidence type="ECO:0000256" key="1">
    <source>
        <dbReference type="SAM" id="MobiDB-lite"/>
    </source>
</evidence>
<proteinExistence type="predicted"/>
<feature type="compositionally biased region" description="Basic and acidic residues" evidence="1">
    <location>
        <begin position="589"/>
        <end position="599"/>
    </location>
</feature>
<feature type="compositionally biased region" description="Basic and acidic residues" evidence="1">
    <location>
        <begin position="432"/>
        <end position="448"/>
    </location>
</feature>
<reference evidence="2 3" key="1">
    <citation type="journal article" date="2023" name="Plants (Basel)">
        <title>Bridging the Gap: Combining Genomics and Transcriptomics Approaches to Understand Stylosanthes scabra, an Orphan Legume from the Brazilian Caatinga.</title>
        <authorList>
            <person name="Ferreira-Neto J.R.C."/>
            <person name="da Silva M.D."/>
            <person name="Binneck E."/>
            <person name="de Melo N.F."/>
            <person name="da Silva R.H."/>
            <person name="de Melo A.L.T.M."/>
            <person name="Pandolfi V."/>
            <person name="Bustamante F.O."/>
            <person name="Brasileiro-Vidal A.C."/>
            <person name="Benko-Iseppon A.M."/>
        </authorList>
    </citation>
    <scope>NUCLEOTIDE SEQUENCE [LARGE SCALE GENOMIC DNA]</scope>
    <source>
        <tissue evidence="2">Leaves</tissue>
    </source>
</reference>